<dbReference type="PRINTS" id="PR00725">
    <property type="entry name" value="DADACBPTASE1"/>
</dbReference>
<feature type="active site" evidence="7">
    <location>
        <position position="113"/>
    </location>
</feature>
<evidence type="ECO:0000313" key="12">
    <source>
        <dbReference type="EMBL" id="SFL70014.1"/>
    </source>
</evidence>
<evidence type="ECO:0000256" key="3">
    <source>
        <dbReference type="ARBA" id="ARBA00022801"/>
    </source>
</evidence>
<dbReference type="AlphaFoldDB" id="A0A1I4JU74"/>
<dbReference type="GO" id="GO:0009002">
    <property type="term" value="F:serine-type D-Ala-D-Ala carboxypeptidase activity"/>
    <property type="evidence" value="ECO:0007669"/>
    <property type="project" value="InterPro"/>
</dbReference>
<keyword evidence="13" id="KW-1185">Reference proteome</keyword>
<dbReference type="GO" id="GO:0008360">
    <property type="term" value="P:regulation of cell shape"/>
    <property type="evidence" value="ECO:0007669"/>
    <property type="project" value="UniProtKB-KW"/>
</dbReference>
<feature type="chain" id="PRO_5011676311" evidence="10">
    <location>
        <begin position="26"/>
        <end position="447"/>
    </location>
</feature>
<feature type="active site" description="Acyl-ester intermediate" evidence="7">
    <location>
        <position position="58"/>
    </location>
</feature>
<evidence type="ECO:0000313" key="13">
    <source>
        <dbReference type="Proteomes" id="UP000199520"/>
    </source>
</evidence>
<evidence type="ECO:0000256" key="7">
    <source>
        <dbReference type="PIRSR" id="PIRSR618044-1"/>
    </source>
</evidence>
<evidence type="ECO:0000259" key="11">
    <source>
        <dbReference type="Pfam" id="PF00768"/>
    </source>
</evidence>
<dbReference type="PANTHER" id="PTHR21581">
    <property type="entry name" value="D-ALANYL-D-ALANINE CARBOXYPEPTIDASE"/>
    <property type="match status" value="1"/>
</dbReference>
<feature type="signal peptide" evidence="10">
    <location>
        <begin position="1"/>
        <end position="25"/>
    </location>
</feature>
<dbReference type="Pfam" id="PF00768">
    <property type="entry name" value="Peptidase_S11"/>
    <property type="match status" value="1"/>
</dbReference>
<feature type="domain" description="Peptidase S11 D-alanyl-D-alanine carboxypeptidase A N-terminal" evidence="11">
    <location>
        <begin position="24"/>
        <end position="250"/>
    </location>
</feature>
<dbReference type="InterPro" id="IPR012338">
    <property type="entry name" value="Beta-lactam/transpept-like"/>
</dbReference>
<organism evidence="12 13">
    <name type="scientific">Pelosinus propionicus DSM 13327</name>
    <dbReference type="NCBI Taxonomy" id="1123291"/>
    <lineage>
        <taxon>Bacteria</taxon>
        <taxon>Bacillati</taxon>
        <taxon>Bacillota</taxon>
        <taxon>Negativicutes</taxon>
        <taxon>Selenomonadales</taxon>
        <taxon>Sporomusaceae</taxon>
        <taxon>Pelosinus</taxon>
    </lineage>
</organism>
<keyword evidence="4" id="KW-0133">Cell shape</keyword>
<evidence type="ECO:0000256" key="9">
    <source>
        <dbReference type="RuleBase" id="RU004016"/>
    </source>
</evidence>
<dbReference type="EMBL" id="FOTS01000014">
    <property type="protein sequence ID" value="SFL70014.1"/>
    <property type="molecule type" value="Genomic_DNA"/>
</dbReference>
<dbReference type="SUPFAM" id="SSF56601">
    <property type="entry name" value="beta-lactamase/transpeptidase-like"/>
    <property type="match status" value="1"/>
</dbReference>
<evidence type="ECO:0000256" key="4">
    <source>
        <dbReference type="ARBA" id="ARBA00022960"/>
    </source>
</evidence>
<keyword evidence="5" id="KW-0573">Peptidoglycan synthesis</keyword>
<proteinExistence type="inferred from homology"/>
<keyword evidence="12" id="KW-0645">Protease</keyword>
<evidence type="ECO:0000256" key="2">
    <source>
        <dbReference type="ARBA" id="ARBA00022729"/>
    </source>
</evidence>
<dbReference type="GO" id="GO:0006508">
    <property type="term" value="P:proteolysis"/>
    <property type="evidence" value="ECO:0007669"/>
    <property type="project" value="InterPro"/>
</dbReference>
<evidence type="ECO:0000256" key="8">
    <source>
        <dbReference type="PIRSR" id="PIRSR618044-2"/>
    </source>
</evidence>
<accession>A0A1I4JU74</accession>
<keyword evidence="2 10" id="KW-0732">Signal</keyword>
<reference evidence="13" key="1">
    <citation type="submission" date="2016-10" db="EMBL/GenBank/DDBJ databases">
        <authorList>
            <person name="Varghese N."/>
            <person name="Submissions S."/>
        </authorList>
    </citation>
    <scope>NUCLEOTIDE SEQUENCE [LARGE SCALE GENOMIC DNA]</scope>
    <source>
        <strain evidence="13">DSM 13327</strain>
    </source>
</reference>
<dbReference type="GO" id="GO:0071555">
    <property type="term" value="P:cell wall organization"/>
    <property type="evidence" value="ECO:0007669"/>
    <property type="project" value="UniProtKB-KW"/>
</dbReference>
<evidence type="ECO:0000256" key="6">
    <source>
        <dbReference type="ARBA" id="ARBA00023316"/>
    </source>
</evidence>
<keyword evidence="6" id="KW-0961">Cell wall biogenesis/degradation</keyword>
<feature type="active site" description="Proton acceptor" evidence="7">
    <location>
        <position position="61"/>
    </location>
</feature>
<dbReference type="OrthoDB" id="9791132at2"/>
<keyword evidence="3" id="KW-0378">Hydrolase</keyword>
<gene>
    <name evidence="12" type="ORF">SAMN04490355_101419</name>
</gene>
<sequence>MYVPCKSKILLFFFFLFMQTMTVSATPQINSEAAYLINADNNQVLYEKNKDKIMYPASTTKIVTALVALKHGDLNSIVTVNASAVGIEGSSLELKVGDQLTLQDLLRGMMAVSGNDAAQAVAEHVGGGSPQVFINWMNDEATTLQANNTHFSNPHGLPDPYNYTTAHDLGIITAYAYHQPGFVDYVSHNYQTIHFMNRGTDEKEENINELLGMYPGSNGVKTGFTREAGECLVAAAQRNGVQLITVVLHSENRWQDAIKLLDYGFKQIESQQAANHTEKPLPQEQATNSPKTAYIEENKVNTDIVPIDKKSYSQIKSPNQMTEEFQHNQLANLKSQLLELSVYGSGSSDAAYLFQTDIFKSSCYIGPALKYDSHKANKISIGVRLAVPALNSGNLVEFSAYGDHSLDAAYLFQSNIFNRTSYIGPALKYDPRKKNKMLVGIRLTLPL</sequence>
<evidence type="ECO:0000256" key="5">
    <source>
        <dbReference type="ARBA" id="ARBA00022984"/>
    </source>
</evidence>
<dbReference type="Proteomes" id="UP000199520">
    <property type="component" value="Unassembled WGS sequence"/>
</dbReference>
<dbReference type="GO" id="GO:0009252">
    <property type="term" value="P:peptidoglycan biosynthetic process"/>
    <property type="evidence" value="ECO:0007669"/>
    <property type="project" value="UniProtKB-KW"/>
</dbReference>
<evidence type="ECO:0000256" key="10">
    <source>
        <dbReference type="SAM" id="SignalP"/>
    </source>
</evidence>
<dbReference type="STRING" id="1123291.SAMN04490355_101419"/>
<keyword evidence="12" id="KW-0121">Carboxypeptidase</keyword>
<evidence type="ECO:0000256" key="1">
    <source>
        <dbReference type="ARBA" id="ARBA00007164"/>
    </source>
</evidence>
<dbReference type="Gene3D" id="3.40.710.10">
    <property type="entry name" value="DD-peptidase/beta-lactamase superfamily"/>
    <property type="match status" value="1"/>
</dbReference>
<dbReference type="InterPro" id="IPR001967">
    <property type="entry name" value="Peptidase_S11_N"/>
</dbReference>
<comment type="similarity">
    <text evidence="1 9">Belongs to the peptidase S11 family.</text>
</comment>
<name>A0A1I4JU74_9FIRM</name>
<dbReference type="PANTHER" id="PTHR21581:SF6">
    <property type="entry name" value="TRAFFICKING PROTEIN PARTICLE COMPLEX SUBUNIT 12"/>
    <property type="match status" value="1"/>
</dbReference>
<dbReference type="InterPro" id="IPR018044">
    <property type="entry name" value="Peptidase_S11"/>
</dbReference>
<feature type="binding site" evidence="8">
    <location>
        <position position="221"/>
    </location>
    <ligand>
        <name>substrate</name>
    </ligand>
</feature>
<protein>
    <submittedName>
        <fullName evidence="12">D-alanyl-D-alanine carboxypeptidase</fullName>
    </submittedName>
</protein>